<dbReference type="Pfam" id="PF00063">
    <property type="entry name" value="Myosin_head"/>
    <property type="match status" value="1"/>
</dbReference>
<feature type="domain" description="Myosin motor" evidence="5">
    <location>
        <begin position="1"/>
        <end position="102"/>
    </location>
</feature>
<comment type="caution">
    <text evidence="6">The sequence shown here is derived from an EMBL/GenBank/DDBJ whole genome shotgun (WGS) entry which is preliminary data.</text>
</comment>
<comment type="similarity">
    <text evidence="4">Belongs to the TRAFAC class myosin-kinesin ATPase superfamily. Myosin family.</text>
</comment>
<dbReference type="Gene3D" id="1.20.58.530">
    <property type="match status" value="1"/>
</dbReference>
<evidence type="ECO:0000256" key="1">
    <source>
        <dbReference type="ARBA" id="ARBA00022741"/>
    </source>
</evidence>
<keyword evidence="1" id="KW-0547">Nucleotide-binding</keyword>
<dbReference type="PRINTS" id="PR00193">
    <property type="entry name" value="MYOSINHEAVY"/>
</dbReference>
<keyword evidence="2" id="KW-0067">ATP-binding</keyword>
<dbReference type="EMBL" id="JARBHB010000003">
    <property type="protein sequence ID" value="KAJ8888494.1"/>
    <property type="molecule type" value="Genomic_DNA"/>
</dbReference>
<name>A0ABQ9HVT4_9NEOP</name>
<evidence type="ECO:0000313" key="7">
    <source>
        <dbReference type="Proteomes" id="UP001159363"/>
    </source>
</evidence>
<comment type="caution">
    <text evidence="4">Lacks conserved residue(s) required for the propagation of feature annotation.</text>
</comment>
<evidence type="ECO:0000259" key="5">
    <source>
        <dbReference type="PROSITE" id="PS51456"/>
    </source>
</evidence>
<evidence type="ECO:0000256" key="2">
    <source>
        <dbReference type="ARBA" id="ARBA00022840"/>
    </source>
</evidence>
<proteinExistence type="inferred from homology"/>
<protein>
    <recommendedName>
        <fullName evidence="5">Myosin motor domain-containing protein</fullName>
    </recommendedName>
</protein>
<dbReference type="PANTHER" id="PTHR13140">
    <property type="entry name" value="MYOSIN"/>
    <property type="match status" value="1"/>
</dbReference>
<dbReference type="Proteomes" id="UP001159363">
    <property type="component" value="Chromosome 3"/>
</dbReference>
<dbReference type="SUPFAM" id="SSF52540">
    <property type="entry name" value="P-loop containing nucleoside triphosphate hydrolases"/>
    <property type="match status" value="1"/>
</dbReference>
<evidence type="ECO:0000313" key="6">
    <source>
        <dbReference type="EMBL" id="KAJ8888494.1"/>
    </source>
</evidence>
<evidence type="ECO:0000256" key="4">
    <source>
        <dbReference type="PROSITE-ProRule" id="PRU00782"/>
    </source>
</evidence>
<accession>A0ABQ9HVT4</accession>
<sequence length="102" mass="11910">MYAFAIKSNKQPALCWQAKRHGKRKVLGILDVYGFEMFERNGFEQFIINFCNEKLHQVVTESALREEQEEYAREGIEWTPVDFYSNSVVCDLIEKVPMVLAS</sequence>
<evidence type="ECO:0000256" key="3">
    <source>
        <dbReference type="ARBA" id="ARBA00023203"/>
    </source>
</evidence>
<keyword evidence="4" id="KW-0505">Motor protein</keyword>
<keyword evidence="3 4" id="KW-0009">Actin-binding</keyword>
<keyword evidence="7" id="KW-1185">Reference proteome</keyword>
<keyword evidence="4" id="KW-0518">Myosin</keyword>
<dbReference type="InterPro" id="IPR027417">
    <property type="entry name" value="P-loop_NTPase"/>
</dbReference>
<reference evidence="6 7" key="1">
    <citation type="submission" date="2023-02" db="EMBL/GenBank/DDBJ databases">
        <title>LHISI_Scaffold_Assembly.</title>
        <authorList>
            <person name="Stuart O.P."/>
            <person name="Cleave R."/>
            <person name="Magrath M.J.L."/>
            <person name="Mikheyev A.S."/>
        </authorList>
    </citation>
    <scope>NUCLEOTIDE SEQUENCE [LARGE SCALE GENOMIC DNA]</scope>
    <source>
        <strain evidence="6">Daus_M_001</strain>
        <tissue evidence="6">Leg muscle</tissue>
    </source>
</reference>
<gene>
    <name evidence="6" type="ORF">PR048_007985</name>
</gene>
<organism evidence="6 7">
    <name type="scientific">Dryococelus australis</name>
    <dbReference type="NCBI Taxonomy" id="614101"/>
    <lineage>
        <taxon>Eukaryota</taxon>
        <taxon>Metazoa</taxon>
        <taxon>Ecdysozoa</taxon>
        <taxon>Arthropoda</taxon>
        <taxon>Hexapoda</taxon>
        <taxon>Insecta</taxon>
        <taxon>Pterygota</taxon>
        <taxon>Neoptera</taxon>
        <taxon>Polyneoptera</taxon>
        <taxon>Phasmatodea</taxon>
        <taxon>Verophasmatodea</taxon>
        <taxon>Anareolatae</taxon>
        <taxon>Phasmatidae</taxon>
        <taxon>Eurycanthinae</taxon>
        <taxon>Dryococelus</taxon>
    </lineage>
</organism>
<dbReference type="PANTHER" id="PTHR13140:SF802">
    <property type="entry name" value="UNCONVENTIONAL MYOSIN-IB ISOFORM X1"/>
    <property type="match status" value="1"/>
</dbReference>
<dbReference type="PROSITE" id="PS51456">
    <property type="entry name" value="MYOSIN_MOTOR"/>
    <property type="match status" value="1"/>
</dbReference>
<dbReference type="InterPro" id="IPR001609">
    <property type="entry name" value="Myosin_head_motor_dom-like"/>
</dbReference>